<keyword evidence="3 10" id="KW-0418">Kinase</keyword>
<evidence type="ECO:0000256" key="6">
    <source>
        <dbReference type="SAM" id="MobiDB-lite"/>
    </source>
</evidence>
<feature type="domain" description="CCHC-type" evidence="7">
    <location>
        <begin position="86"/>
        <end position="100"/>
    </location>
</feature>
<dbReference type="InterPro" id="IPR036117">
    <property type="entry name" value="DhaL_dom_sf"/>
</dbReference>
<keyword evidence="5" id="KW-0863">Zinc-finger</keyword>
<dbReference type="FunFam" id="1.25.40.340:FF:000002">
    <property type="entry name" value="Dihydroxyacetone kinase, L subunit"/>
    <property type="match status" value="1"/>
</dbReference>
<feature type="domain" description="CCHC-type" evidence="7">
    <location>
        <begin position="173"/>
        <end position="188"/>
    </location>
</feature>
<dbReference type="Pfam" id="PF02734">
    <property type="entry name" value="Dak2"/>
    <property type="match status" value="1"/>
</dbReference>
<dbReference type="Gene3D" id="3.30.1180.20">
    <property type="entry name" value="Dihydroxyacetone kinase, domain 2"/>
    <property type="match status" value="1"/>
</dbReference>
<evidence type="ECO:0000259" key="7">
    <source>
        <dbReference type="PROSITE" id="PS50158"/>
    </source>
</evidence>
<dbReference type="SMART" id="SM01120">
    <property type="entry name" value="Dak2"/>
    <property type="match status" value="1"/>
</dbReference>
<feature type="region of interest" description="Disordered" evidence="6">
    <location>
        <begin position="1049"/>
        <end position="1068"/>
    </location>
</feature>
<dbReference type="GO" id="GO:0003676">
    <property type="term" value="F:nucleic acid binding"/>
    <property type="evidence" value="ECO:0007669"/>
    <property type="project" value="InterPro"/>
</dbReference>
<dbReference type="Pfam" id="PF02733">
    <property type="entry name" value="Dak1"/>
    <property type="match status" value="1"/>
</dbReference>
<evidence type="ECO:0000256" key="4">
    <source>
        <dbReference type="ARBA" id="ARBA00022840"/>
    </source>
</evidence>
<dbReference type="PROSITE" id="PS51481">
    <property type="entry name" value="DHAK"/>
    <property type="match status" value="1"/>
</dbReference>
<dbReference type="PANTHER" id="PTHR28629:SF4">
    <property type="entry name" value="TRIOKINASE_FMN CYCLASE"/>
    <property type="match status" value="1"/>
</dbReference>
<dbReference type="GO" id="GO:0005829">
    <property type="term" value="C:cytosol"/>
    <property type="evidence" value="ECO:0007669"/>
    <property type="project" value="TreeGrafter"/>
</dbReference>
<dbReference type="InterPro" id="IPR050861">
    <property type="entry name" value="Dihydroxyacetone_Kinase"/>
</dbReference>
<dbReference type="PROSITE" id="PS50158">
    <property type="entry name" value="ZF_CCHC"/>
    <property type="match status" value="6"/>
</dbReference>
<keyword evidence="11" id="KW-1185">Reference proteome</keyword>
<dbReference type="Gene3D" id="4.10.60.10">
    <property type="entry name" value="Zinc finger, CCHC-type"/>
    <property type="match status" value="5"/>
</dbReference>
<feature type="compositionally biased region" description="Basic and acidic residues" evidence="6">
    <location>
        <begin position="1"/>
        <end position="31"/>
    </location>
</feature>
<evidence type="ECO:0000259" key="9">
    <source>
        <dbReference type="PROSITE" id="PS51481"/>
    </source>
</evidence>
<name>K8FCA7_9CHLO</name>
<evidence type="ECO:0000313" key="11">
    <source>
        <dbReference type="Proteomes" id="UP000198341"/>
    </source>
</evidence>
<feature type="domain" description="DhaK" evidence="9">
    <location>
        <begin position="330"/>
        <end position="706"/>
    </location>
</feature>
<keyword evidence="2" id="KW-0547">Nucleotide-binding</keyword>
<feature type="region of interest" description="Disordered" evidence="6">
    <location>
        <begin position="143"/>
        <end position="171"/>
    </location>
</feature>
<dbReference type="Gene3D" id="1.25.40.340">
    <property type="match status" value="1"/>
</dbReference>
<feature type="compositionally biased region" description="Basic residues" evidence="6">
    <location>
        <begin position="774"/>
        <end position="784"/>
    </location>
</feature>
<feature type="domain" description="DhaL" evidence="8">
    <location>
        <begin position="795"/>
        <end position="1007"/>
    </location>
</feature>
<feature type="region of interest" description="Disordered" evidence="6">
    <location>
        <begin position="186"/>
        <end position="205"/>
    </location>
</feature>
<proteinExistence type="predicted"/>
<evidence type="ECO:0000256" key="3">
    <source>
        <dbReference type="ARBA" id="ARBA00022777"/>
    </source>
</evidence>
<protein>
    <submittedName>
        <fullName evidence="10">Dihydroxyacetone kinase</fullName>
    </submittedName>
</protein>
<evidence type="ECO:0000256" key="2">
    <source>
        <dbReference type="ARBA" id="ARBA00022741"/>
    </source>
</evidence>
<dbReference type="SUPFAM" id="SSF82549">
    <property type="entry name" value="DAK1/DegV-like"/>
    <property type="match status" value="1"/>
</dbReference>
<evidence type="ECO:0000256" key="5">
    <source>
        <dbReference type="PROSITE-ProRule" id="PRU00047"/>
    </source>
</evidence>
<feature type="region of interest" description="Disordered" evidence="6">
    <location>
        <begin position="735"/>
        <end position="787"/>
    </location>
</feature>
<organism evidence="10 11">
    <name type="scientific">Bathycoccus prasinos</name>
    <dbReference type="NCBI Taxonomy" id="41875"/>
    <lineage>
        <taxon>Eukaryota</taxon>
        <taxon>Viridiplantae</taxon>
        <taxon>Chlorophyta</taxon>
        <taxon>Mamiellophyceae</taxon>
        <taxon>Mamiellales</taxon>
        <taxon>Bathycoccaceae</taxon>
        <taxon>Bathycoccus</taxon>
    </lineage>
</organism>
<evidence type="ECO:0000313" key="10">
    <source>
        <dbReference type="EMBL" id="CCO19338.1"/>
    </source>
</evidence>
<keyword evidence="5" id="KW-0479">Metal-binding</keyword>
<dbReference type="PROSITE" id="PS51480">
    <property type="entry name" value="DHAL"/>
    <property type="match status" value="1"/>
</dbReference>
<dbReference type="STRING" id="41875.K8FCA7"/>
<dbReference type="InterPro" id="IPR036875">
    <property type="entry name" value="Znf_CCHC_sf"/>
</dbReference>
<feature type="region of interest" description="Disordered" evidence="6">
    <location>
        <begin position="1"/>
        <end position="50"/>
    </location>
</feature>
<dbReference type="EMBL" id="FO082266">
    <property type="protein sequence ID" value="CCO19338.1"/>
    <property type="molecule type" value="Genomic_DNA"/>
</dbReference>
<dbReference type="AlphaFoldDB" id="K8FCA7"/>
<feature type="domain" description="CCHC-type" evidence="7">
    <location>
        <begin position="58"/>
        <end position="72"/>
    </location>
</feature>
<dbReference type="eggNOG" id="KOG2426">
    <property type="taxonomic scope" value="Eukaryota"/>
</dbReference>
<dbReference type="InterPro" id="IPR004007">
    <property type="entry name" value="DhaL_dom"/>
</dbReference>
<dbReference type="InterPro" id="IPR001878">
    <property type="entry name" value="Znf_CCHC"/>
</dbReference>
<dbReference type="OrthoDB" id="1724672at2759"/>
<evidence type="ECO:0000256" key="1">
    <source>
        <dbReference type="ARBA" id="ARBA00022679"/>
    </source>
</evidence>
<dbReference type="Gene3D" id="3.40.50.10440">
    <property type="entry name" value="Dihydroxyacetone kinase, domain 1"/>
    <property type="match status" value="1"/>
</dbReference>
<dbReference type="KEGG" id="bpg:Bathy13g01770"/>
<keyword evidence="1" id="KW-0808">Transferase</keyword>
<feature type="compositionally biased region" description="Basic and acidic residues" evidence="6">
    <location>
        <begin position="746"/>
        <end position="773"/>
    </location>
</feature>
<dbReference type="GO" id="GO:0004371">
    <property type="term" value="F:glycerone kinase activity"/>
    <property type="evidence" value="ECO:0007669"/>
    <property type="project" value="InterPro"/>
</dbReference>
<gene>
    <name evidence="10" type="ordered locus">Bathy13g01770</name>
</gene>
<evidence type="ECO:0000259" key="8">
    <source>
        <dbReference type="PROSITE" id="PS51480"/>
    </source>
</evidence>
<dbReference type="RefSeq" id="XP_007509535.1">
    <property type="nucleotide sequence ID" value="XM_007509473.1"/>
</dbReference>
<feature type="domain" description="CCHC-type" evidence="7">
    <location>
        <begin position="129"/>
        <end position="144"/>
    </location>
</feature>
<dbReference type="InterPro" id="IPR004006">
    <property type="entry name" value="DhaK_dom"/>
</dbReference>
<dbReference type="PANTHER" id="PTHR28629">
    <property type="entry name" value="TRIOKINASE/FMN CYCLASE"/>
    <property type="match status" value="1"/>
</dbReference>
<dbReference type="Proteomes" id="UP000198341">
    <property type="component" value="Chromosome 13"/>
</dbReference>
<feature type="compositionally biased region" description="Gly residues" evidence="6">
    <location>
        <begin position="146"/>
        <end position="157"/>
    </location>
</feature>
<dbReference type="FunFam" id="3.40.50.10440:FF:000001">
    <property type="entry name" value="Dihydroxyacetone kinase, DhaK subunit"/>
    <property type="match status" value="1"/>
</dbReference>
<accession>K8FCA7</accession>
<dbReference type="eggNOG" id="KOG3070">
    <property type="taxonomic scope" value="Eukaryota"/>
</dbReference>
<sequence length="1074" mass="116090">MAFERRSGEEGGENERENLDREEEKARDCPDNNRGGAAGYDNEGGGGGYARGPSSNDKCNRCGNFGHWARDCALPDSRAPPMNDMRCNRCGGFGHMARFCASADTRGFSGGGRGGFSGGRGGGRGDDSCRICGRFGHYARACPQNRGGGRGGRGGRGPRQPRERRAAGPEDVCNRCGQAGHWARDCAEPDTRTDEEKAPRAPKPGDKCRNCNEEGHFARDCPQPKDTKCRTCGEDGHYSRDCPQKGGSGVTPKLQEAAEQDAAQPATMEDADADAGATAIEAIKLSLNPYTHNRYRHIIVHIHTPSILMSTNTENTTITTNNRTFITQLDASTVASVALDGHVSFNASRLRKVEKNVVVVKEQNGKQKVAIISGGGSGHEPAMAGFVGEGFLHASVCGDVFASPSVEQIMACIDDVLVHASEEKEGIDSILLLVMNYTGDVVNFSIARDRARKEYAKSKLKNIEVFAFDDDCSIPENERGKGGARGLCGTLLGLKATSASARRGEGFSEVRKIAERFRKNTKTYGFSLGRCDVPGQRKQGDVEVPDGMVELGLGIHNEPGFKTVPFESAEKTVEIALDAIEKALELESEKAKRNSAVSGVGIMGKIDHMLGLDAETKMSIGLVKPIELCLVVNGLGGTSNLELGLLANLAKQSLEKRGGNACKITHAMCGSFMTSLNMRGASLTVSVLEDENDGALLDEPCEVNAWPRLINLSTTTSVTSATTTTTTNTARKLQEQMDVLPVPPKDATETKNVDKKTSTKEETPKKSTNQKERQQKKKENKLRTPKVTVTEEEAEALAAAIQLSCATILSMRDELTRLDAIAGDGDCGDTLAAGAAAILEDSVDYIYKHPDVVCDQLANSCARSMGGTSGVLYDVFFRAAGDTLDETESDFDEAEYEDYMDDSFEYREALARGICAIRKHGKATAGDRTMLDALMPALGHWGMLMNDDLKEQCDRIAKAAKDGAEETRNMTANAGRASYVNKDKLKEQKVPDPGALAVAAWIGASCEEVTRLLANKNVKPNERHLSFMNRIDPNFKGDRDDHDAIPVEDRLGEFDDTPHSDDDLPEDQKIRFVL</sequence>
<reference evidence="10 11" key="1">
    <citation type="submission" date="2011-10" db="EMBL/GenBank/DDBJ databases">
        <authorList>
            <person name="Genoscope - CEA"/>
        </authorList>
    </citation>
    <scope>NUCLEOTIDE SEQUENCE [LARGE SCALE GENOMIC DNA]</scope>
    <source>
        <strain evidence="10 11">RCC 1105</strain>
    </source>
</reference>
<keyword evidence="4" id="KW-0067">ATP-binding</keyword>
<dbReference type="GO" id="GO:0019563">
    <property type="term" value="P:glycerol catabolic process"/>
    <property type="evidence" value="ECO:0007669"/>
    <property type="project" value="TreeGrafter"/>
</dbReference>
<keyword evidence="5" id="KW-0862">Zinc</keyword>
<dbReference type="SMART" id="SM00343">
    <property type="entry name" value="ZnF_C2HC"/>
    <property type="match status" value="6"/>
</dbReference>
<feature type="domain" description="CCHC-type" evidence="7">
    <location>
        <begin position="207"/>
        <end position="223"/>
    </location>
</feature>
<dbReference type="SUPFAM" id="SSF101473">
    <property type="entry name" value="DhaL-like"/>
    <property type="match status" value="1"/>
</dbReference>
<feature type="domain" description="CCHC-type" evidence="7">
    <location>
        <begin position="228"/>
        <end position="244"/>
    </location>
</feature>
<dbReference type="GeneID" id="19012129"/>
<dbReference type="Pfam" id="PF00098">
    <property type="entry name" value="zf-CCHC"/>
    <property type="match status" value="5"/>
</dbReference>
<dbReference type="GO" id="GO:0008270">
    <property type="term" value="F:zinc ion binding"/>
    <property type="evidence" value="ECO:0007669"/>
    <property type="project" value="UniProtKB-KW"/>
</dbReference>
<dbReference type="SUPFAM" id="SSF57756">
    <property type="entry name" value="Retrovirus zinc finger-like domains"/>
    <property type="match status" value="3"/>
</dbReference>
<dbReference type="GO" id="GO:0005524">
    <property type="term" value="F:ATP binding"/>
    <property type="evidence" value="ECO:0007669"/>
    <property type="project" value="UniProtKB-KW"/>
</dbReference>
<feature type="compositionally biased region" description="Gly residues" evidence="6">
    <location>
        <begin position="36"/>
        <end position="50"/>
    </location>
</feature>